<organism evidence="13 14">
    <name type="scientific">Deinococcus rubellus</name>
    <dbReference type="NCBI Taxonomy" id="1889240"/>
    <lineage>
        <taxon>Bacteria</taxon>
        <taxon>Thermotogati</taxon>
        <taxon>Deinococcota</taxon>
        <taxon>Deinococci</taxon>
        <taxon>Deinococcales</taxon>
        <taxon>Deinococcaceae</taxon>
        <taxon>Deinococcus</taxon>
    </lineage>
</organism>
<sequence length="159" mass="17470">MLRPGQTAPLFEAKSDEGQPLSLLTLRGQWVVLYFFPRALTPACSLEAREFEQSIGEFQQRSAQVIGVSSDTEARQALFRDTCHLSFPLLPDSDRRVCRAYGVLGGLGGWLGLSHRCTYLIDPAGLVAQVWPSVKPGQHAAEILRELSTRQQVSASTQG</sequence>
<keyword evidence="8" id="KW-0676">Redox-active center</keyword>
<comment type="function">
    <text evidence="1">Thiol-specific peroxidase that catalyzes the reduction of hydrogen peroxide and organic hydroperoxides to water and alcohols, respectively. Plays a role in cell protection against oxidative stress by detoxifying peroxides and as sensor of hydrogen peroxide-mediated signaling events.</text>
</comment>
<dbReference type="InterPro" id="IPR050924">
    <property type="entry name" value="Peroxiredoxin_BCP/PrxQ"/>
</dbReference>
<evidence type="ECO:0000256" key="2">
    <source>
        <dbReference type="ARBA" id="ARBA00011245"/>
    </source>
</evidence>
<evidence type="ECO:0000256" key="4">
    <source>
        <dbReference type="ARBA" id="ARBA00022559"/>
    </source>
</evidence>
<dbReference type="PANTHER" id="PTHR42801:SF4">
    <property type="entry name" value="AHPC_TSA FAMILY PROTEIN"/>
    <property type="match status" value="1"/>
</dbReference>
<protein>
    <recommendedName>
        <fullName evidence="3">thioredoxin-dependent peroxiredoxin</fullName>
        <ecNumber evidence="3">1.11.1.24</ecNumber>
    </recommendedName>
    <alternativeName>
        <fullName evidence="9">Thioredoxin peroxidase</fullName>
    </alternativeName>
</protein>
<name>A0ABY5YKB2_9DEIO</name>
<reference evidence="13" key="1">
    <citation type="submission" date="2022-09" db="EMBL/GenBank/DDBJ databases">
        <title>genome sequence of Deinococcus rubellus.</title>
        <authorList>
            <person name="Srinivasan S."/>
        </authorList>
    </citation>
    <scope>NUCLEOTIDE SEQUENCE</scope>
    <source>
        <strain evidence="13">Ant6</strain>
    </source>
</reference>
<dbReference type="EC" id="1.11.1.24" evidence="3"/>
<evidence type="ECO:0000256" key="9">
    <source>
        <dbReference type="ARBA" id="ARBA00032824"/>
    </source>
</evidence>
<dbReference type="PROSITE" id="PS51352">
    <property type="entry name" value="THIOREDOXIN_2"/>
    <property type="match status" value="1"/>
</dbReference>
<comment type="similarity">
    <text evidence="10">Belongs to the peroxiredoxin family. BCP/PrxQ subfamily.</text>
</comment>
<proteinExistence type="inferred from homology"/>
<evidence type="ECO:0000256" key="11">
    <source>
        <dbReference type="ARBA" id="ARBA00049091"/>
    </source>
</evidence>
<evidence type="ECO:0000256" key="5">
    <source>
        <dbReference type="ARBA" id="ARBA00022862"/>
    </source>
</evidence>
<evidence type="ECO:0000259" key="12">
    <source>
        <dbReference type="PROSITE" id="PS51352"/>
    </source>
</evidence>
<dbReference type="RefSeq" id="WP_260561806.1">
    <property type="nucleotide sequence ID" value="NZ_BAABEC010000008.1"/>
</dbReference>
<dbReference type="PANTHER" id="PTHR42801">
    <property type="entry name" value="THIOREDOXIN-DEPENDENT PEROXIDE REDUCTASE"/>
    <property type="match status" value="1"/>
</dbReference>
<keyword evidence="6" id="KW-0560">Oxidoreductase</keyword>
<keyword evidence="7" id="KW-1015">Disulfide bond</keyword>
<dbReference type="InterPro" id="IPR000866">
    <property type="entry name" value="AhpC/TSA"/>
</dbReference>
<comment type="catalytic activity">
    <reaction evidence="11">
        <text>a hydroperoxide + [thioredoxin]-dithiol = an alcohol + [thioredoxin]-disulfide + H2O</text>
        <dbReference type="Rhea" id="RHEA:62620"/>
        <dbReference type="Rhea" id="RHEA-COMP:10698"/>
        <dbReference type="Rhea" id="RHEA-COMP:10700"/>
        <dbReference type="ChEBI" id="CHEBI:15377"/>
        <dbReference type="ChEBI" id="CHEBI:29950"/>
        <dbReference type="ChEBI" id="CHEBI:30879"/>
        <dbReference type="ChEBI" id="CHEBI:35924"/>
        <dbReference type="ChEBI" id="CHEBI:50058"/>
        <dbReference type="EC" id="1.11.1.24"/>
    </reaction>
</comment>
<dbReference type="PIRSF" id="PIRSF000239">
    <property type="entry name" value="AHPC"/>
    <property type="match status" value="1"/>
</dbReference>
<dbReference type="InterPro" id="IPR036249">
    <property type="entry name" value="Thioredoxin-like_sf"/>
</dbReference>
<gene>
    <name evidence="13" type="ORF">N0D28_07850</name>
</gene>
<dbReference type="InterPro" id="IPR013766">
    <property type="entry name" value="Thioredoxin_domain"/>
</dbReference>
<keyword evidence="5" id="KW-0049">Antioxidant</keyword>
<evidence type="ECO:0000256" key="1">
    <source>
        <dbReference type="ARBA" id="ARBA00003330"/>
    </source>
</evidence>
<comment type="subunit">
    <text evidence="2">Monomer.</text>
</comment>
<dbReference type="EMBL" id="CP104213">
    <property type="protein sequence ID" value="UWX65550.1"/>
    <property type="molecule type" value="Genomic_DNA"/>
</dbReference>
<evidence type="ECO:0000256" key="3">
    <source>
        <dbReference type="ARBA" id="ARBA00013017"/>
    </source>
</evidence>
<dbReference type="InterPro" id="IPR024706">
    <property type="entry name" value="Peroxiredoxin_AhpC-typ"/>
</dbReference>
<evidence type="ECO:0000256" key="6">
    <source>
        <dbReference type="ARBA" id="ARBA00023002"/>
    </source>
</evidence>
<dbReference type="Gene3D" id="3.40.30.10">
    <property type="entry name" value="Glutaredoxin"/>
    <property type="match status" value="1"/>
</dbReference>
<dbReference type="CDD" id="cd03017">
    <property type="entry name" value="PRX_BCP"/>
    <property type="match status" value="1"/>
</dbReference>
<dbReference type="SUPFAM" id="SSF52833">
    <property type="entry name" value="Thioredoxin-like"/>
    <property type="match status" value="1"/>
</dbReference>
<dbReference type="Proteomes" id="UP001060261">
    <property type="component" value="Chromosome"/>
</dbReference>
<feature type="domain" description="Thioredoxin" evidence="12">
    <location>
        <begin position="2"/>
        <end position="152"/>
    </location>
</feature>
<evidence type="ECO:0000256" key="7">
    <source>
        <dbReference type="ARBA" id="ARBA00023157"/>
    </source>
</evidence>
<keyword evidence="4" id="KW-0575">Peroxidase</keyword>
<dbReference type="Pfam" id="PF00578">
    <property type="entry name" value="AhpC-TSA"/>
    <property type="match status" value="1"/>
</dbReference>
<evidence type="ECO:0000256" key="8">
    <source>
        <dbReference type="ARBA" id="ARBA00023284"/>
    </source>
</evidence>
<evidence type="ECO:0000256" key="10">
    <source>
        <dbReference type="ARBA" id="ARBA00038489"/>
    </source>
</evidence>
<accession>A0ABY5YKB2</accession>
<keyword evidence="14" id="KW-1185">Reference proteome</keyword>
<evidence type="ECO:0000313" key="14">
    <source>
        <dbReference type="Proteomes" id="UP001060261"/>
    </source>
</evidence>
<evidence type="ECO:0000313" key="13">
    <source>
        <dbReference type="EMBL" id="UWX65550.1"/>
    </source>
</evidence>